<gene>
    <name evidence="3" type="ORF">PG991_003037</name>
</gene>
<reference evidence="3 4" key="1">
    <citation type="submission" date="2023-01" db="EMBL/GenBank/DDBJ databases">
        <title>Analysis of 21 Apiospora genomes using comparative genomics revels a genus with tremendous synthesis potential of carbohydrate active enzymes and secondary metabolites.</title>
        <authorList>
            <person name="Sorensen T."/>
        </authorList>
    </citation>
    <scope>NUCLEOTIDE SEQUENCE [LARGE SCALE GENOMIC DNA]</scope>
    <source>
        <strain evidence="3 4">CBS 20057</strain>
    </source>
</reference>
<feature type="region of interest" description="Disordered" evidence="1">
    <location>
        <begin position="422"/>
        <end position="595"/>
    </location>
</feature>
<dbReference type="PANTHER" id="PTHR42470:SF1">
    <property type="entry name" value="VAST DOMAIN-CONTAINING PROTEIN"/>
    <property type="match status" value="1"/>
</dbReference>
<feature type="compositionally biased region" description="Pro residues" evidence="1">
    <location>
        <begin position="548"/>
        <end position="562"/>
    </location>
</feature>
<evidence type="ECO:0000313" key="4">
    <source>
        <dbReference type="Proteomes" id="UP001396898"/>
    </source>
</evidence>
<feature type="compositionally biased region" description="Basic and acidic residues" evidence="1">
    <location>
        <begin position="517"/>
        <end position="527"/>
    </location>
</feature>
<organism evidence="3 4">
    <name type="scientific">Apiospora marii</name>
    <dbReference type="NCBI Taxonomy" id="335849"/>
    <lineage>
        <taxon>Eukaryota</taxon>
        <taxon>Fungi</taxon>
        <taxon>Dikarya</taxon>
        <taxon>Ascomycota</taxon>
        <taxon>Pezizomycotina</taxon>
        <taxon>Sordariomycetes</taxon>
        <taxon>Xylariomycetidae</taxon>
        <taxon>Amphisphaeriales</taxon>
        <taxon>Apiosporaceae</taxon>
        <taxon>Apiospora</taxon>
    </lineage>
</organism>
<feature type="region of interest" description="Disordered" evidence="1">
    <location>
        <begin position="55"/>
        <end position="140"/>
    </location>
</feature>
<name>A0ABR1SH84_9PEZI</name>
<feature type="compositionally biased region" description="Low complexity" evidence="1">
    <location>
        <begin position="85"/>
        <end position="114"/>
    </location>
</feature>
<feature type="compositionally biased region" description="Low complexity" evidence="1">
    <location>
        <begin position="121"/>
        <end position="132"/>
    </location>
</feature>
<dbReference type="PANTHER" id="PTHR42470">
    <property type="entry name" value="VAST DOMAIN-CONTAINING PROTEIN"/>
    <property type="match status" value="1"/>
</dbReference>
<protein>
    <recommendedName>
        <fullName evidence="2">DUF7924 domain-containing protein</fullName>
    </recommendedName>
</protein>
<dbReference type="Pfam" id="PF25545">
    <property type="entry name" value="DUF7924"/>
    <property type="match status" value="1"/>
</dbReference>
<comment type="caution">
    <text evidence="3">The sequence shown here is derived from an EMBL/GenBank/DDBJ whole genome shotgun (WGS) entry which is preliminary data.</text>
</comment>
<proteinExistence type="predicted"/>
<keyword evidence="4" id="KW-1185">Reference proteome</keyword>
<feature type="compositionally biased region" description="Basic and acidic residues" evidence="1">
    <location>
        <begin position="575"/>
        <end position="595"/>
    </location>
</feature>
<dbReference type="Proteomes" id="UP001396898">
    <property type="component" value="Unassembled WGS sequence"/>
</dbReference>
<feature type="domain" description="DUF7924" evidence="2">
    <location>
        <begin position="242"/>
        <end position="411"/>
    </location>
</feature>
<feature type="compositionally biased region" description="Low complexity" evidence="1">
    <location>
        <begin position="451"/>
        <end position="463"/>
    </location>
</feature>
<feature type="compositionally biased region" description="Basic residues" evidence="1">
    <location>
        <begin position="72"/>
        <end position="81"/>
    </location>
</feature>
<dbReference type="EMBL" id="JAQQWI010000006">
    <property type="protein sequence ID" value="KAK8033639.1"/>
    <property type="molecule type" value="Genomic_DNA"/>
</dbReference>
<evidence type="ECO:0000256" key="1">
    <source>
        <dbReference type="SAM" id="MobiDB-lite"/>
    </source>
</evidence>
<dbReference type="InterPro" id="IPR057684">
    <property type="entry name" value="DUF7924"/>
</dbReference>
<evidence type="ECO:0000313" key="3">
    <source>
        <dbReference type="EMBL" id="KAK8033639.1"/>
    </source>
</evidence>
<sequence>MGDFWPVEEESRNMTMNRRRSLDTFLSDAARSDHDTPSKRACYCSESLSSRVTDWLSQLPPDSPSDPDMFGKLKRDKGKGKSKSDGSSAAGGYDTPAQSAQSAQSAPSVVSGVSRPPTVASTGTYQSSSSTGRQVERQDYRRVNLMENGIEMLPRKTPLPAHVSALCNTIGKPRTSPEPTPEEAEQEMAFLQSLQFHGATEAEVEDHYKDDLFPGGKRVCKDGLAFRAKPTFQHCIPSGPSPNKVSKPIPDLVYGYTTKPEFTKFSESDRVAGQKLTPPMGEIASSGDLSFPFFVIEFKGAGPVNGNPWVATNQCLGGSATCVETAERLNRLLRQYPNAKTVDNTTFSIAMDQGMASLYVSWSSDKLKYYMRDVDYRFDLENPEKYVLFRRYVKNILDWGKGPRLREIQEAFDFLLEEDRKRASAQARQRPPPSTSGTPSSKRPAISQAGSPSVASRVSSSRTQSDRNDRPARTGPLPTRQPGYQSPSAASDARSYQSGSYAGGGGSRASSGAGSRVGRDRSPRPPESRPGNAQSRPPAGPGHDGRHAPPPPQRPSGSPPRPANYAPQRLNPPSRDARRGGDVRRQFPDAYDRRL</sequence>
<accession>A0ABR1SH84</accession>
<evidence type="ECO:0000259" key="2">
    <source>
        <dbReference type="Pfam" id="PF25545"/>
    </source>
</evidence>